<sequence length="189" mass="21373">MKAVRLNDRCAAILQNQPPPRENDPGSFTLPCLIGSSNIRSALADLGASINVMPFSMFKKLQIGNLQPTNMMIEMADRSKKALKGVIENVLVQIDKFIFLVYFVVIDMVEYHNVPLILGSPFLETAHAHIDVFNRHVSLGVGEERVSFEITEPMDDPYINYESVCMIECSRKTHEEELELLLAREGHQR</sequence>
<comment type="caution">
    <text evidence="1">The sequence shown here is derived from an EMBL/GenBank/DDBJ whole genome shotgun (WGS) entry which is preliminary data.</text>
</comment>
<dbReference type="CDD" id="cd00303">
    <property type="entry name" value="retropepsin_like"/>
    <property type="match status" value="1"/>
</dbReference>
<dbReference type="Gene3D" id="2.40.70.10">
    <property type="entry name" value="Acid Proteases"/>
    <property type="match status" value="1"/>
</dbReference>
<reference evidence="1" key="1">
    <citation type="journal article" date="2022" name="Int. J. Mol. Sci.">
        <title>Draft Genome of Tanacetum Coccineum: Genomic Comparison of Closely Related Tanacetum-Family Plants.</title>
        <authorList>
            <person name="Yamashiro T."/>
            <person name="Shiraishi A."/>
            <person name="Nakayama K."/>
            <person name="Satake H."/>
        </authorList>
    </citation>
    <scope>NUCLEOTIDE SEQUENCE</scope>
</reference>
<dbReference type="Proteomes" id="UP001151760">
    <property type="component" value="Unassembled WGS sequence"/>
</dbReference>
<evidence type="ECO:0000313" key="2">
    <source>
        <dbReference type="Proteomes" id="UP001151760"/>
    </source>
</evidence>
<protein>
    <submittedName>
        <fullName evidence="1">Transposon ty3-I gag-pol polyprotein</fullName>
    </submittedName>
</protein>
<proteinExistence type="predicted"/>
<reference evidence="1" key="2">
    <citation type="submission" date="2022-01" db="EMBL/GenBank/DDBJ databases">
        <authorList>
            <person name="Yamashiro T."/>
            <person name="Shiraishi A."/>
            <person name="Satake H."/>
            <person name="Nakayama K."/>
        </authorList>
    </citation>
    <scope>NUCLEOTIDE SEQUENCE</scope>
</reference>
<dbReference type="PANTHER" id="PTHR33067:SF35">
    <property type="entry name" value="ASPARTIC PEPTIDASE DDI1-TYPE DOMAIN-CONTAINING PROTEIN"/>
    <property type="match status" value="1"/>
</dbReference>
<dbReference type="SUPFAM" id="SSF50630">
    <property type="entry name" value="Acid proteases"/>
    <property type="match status" value="1"/>
</dbReference>
<dbReference type="Pfam" id="PF08284">
    <property type="entry name" value="RVP_2"/>
    <property type="match status" value="1"/>
</dbReference>
<organism evidence="1 2">
    <name type="scientific">Tanacetum coccineum</name>
    <dbReference type="NCBI Taxonomy" id="301880"/>
    <lineage>
        <taxon>Eukaryota</taxon>
        <taxon>Viridiplantae</taxon>
        <taxon>Streptophyta</taxon>
        <taxon>Embryophyta</taxon>
        <taxon>Tracheophyta</taxon>
        <taxon>Spermatophyta</taxon>
        <taxon>Magnoliopsida</taxon>
        <taxon>eudicotyledons</taxon>
        <taxon>Gunneridae</taxon>
        <taxon>Pentapetalae</taxon>
        <taxon>asterids</taxon>
        <taxon>campanulids</taxon>
        <taxon>Asterales</taxon>
        <taxon>Asteraceae</taxon>
        <taxon>Asteroideae</taxon>
        <taxon>Anthemideae</taxon>
        <taxon>Anthemidinae</taxon>
        <taxon>Tanacetum</taxon>
    </lineage>
</organism>
<dbReference type="PANTHER" id="PTHR33067">
    <property type="entry name" value="RNA-DIRECTED DNA POLYMERASE-RELATED"/>
    <property type="match status" value="1"/>
</dbReference>
<dbReference type="InterPro" id="IPR021109">
    <property type="entry name" value="Peptidase_aspartic_dom_sf"/>
</dbReference>
<evidence type="ECO:0000313" key="1">
    <source>
        <dbReference type="EMBL" id="GJT90851.1"/>
    </source>
</evidence>
<gene>
    <name evidence="1" type="ORF">Tco_1079696</name>
</gene>
<keyword evidence="2" id="KW-1185">Reference proteome</keyword>
<accession>A0ABQ5HTQ0</accession>
<name>A0ABQ5HTQ0_9ASTR</name>
<dbReference type="EMBL" id="BQNB010019962">
    <property type="protein sequence ID" value="GJT90851.1"/>
    <property type="molecule type" value="Genomic_DNA"/>
</dbReference>